<protein>
    <submittedName>
        <fullName evidence="2">Uncharacterized protein</fullName>
    </submittedName>
</protein>
<evidence type="ECO:0000313" key="2">
    <source>
        <dbReference type="EMBL" id="CAI9262323.1"/>
    </source>
</evidence>
<evidence type="ECO:0000256" key="1">
    <source>
        <dbReference type="SAM" id="MobiDB-lite"/>
    </source>
</evidence>
<keyword evidence="3" id="KW-1185">Reference proteome</keyword>
<dbReference type="Proteomes" id="UP001177003">
    <property type="component" value="Chromosome 0"/>
</dbReference>
<gene>
    <name evidence="2" type="ORF">LSALG_LOCUS3065</name>
</gene>
<dbReference type="AlphaFoldDB" id="A0AA35Y910"/>
<proteinExistence type="predicted"/>
<feature type="compositionally biased region" description="Basic residues" evidence="1">
    <location>
        <begin position="53"/>
        <end position="71"/>
    </location>
</feature>
<accession>A0AA35Y910</accession>
<sequence length="136" mass="15876">MSSIMNLSGKSRKKSERILLKTTFRKFTNEESNPVLIDTEDEDHRGNETGQPRIKRQIQKKYSTPKKKIKKQTSLDEHVNRTPDNLIQRVNEMRTKKRFDICKRNGLEVAVLNSDSKETMKTKVKVKKFVAEKAID</sequence>
<organism evidence="2 3">
    <name type="scientific">Lactuca saligna</name>
    <name type="common">Willowleaf lettuce</name>
    <dbReference type="NCBI Taxonomy" id="75948"/>
    <lineage>
        <taxon>Eukaryota</taxon>
        <taxon>Viridiplantae</taxon>
        <taxon>Streptophyta</taxon>
        <taxon>Embryophyta</taxon>
        <taxon>Tracheophyta</taxon>
        <taxon>Spermatophyta</taxon>
        <taxon>Magnoliopsida</taxon>
        <taxon>eudicotyledons</taxon>
        <taxon>Gunneridae</taxon>
        <taxon>Pentapetalae</taxon>
        <taxon>asterids</taxon>
        <taxon>campanulids</taxon>
        <taxon>Asterales</taxon>
        <taxon>Asteraceae</taxon>
        <taxon>Cichorioideae</taxon>
        <taxon>Cichorieae</taxon>
        <taxon>Lactucinae</taxon>
        <taxon>Lactuca</taxon>
    </lineage>
</organism>
<evidence type="ECO:0000313" key="3">
    <source>
        <dbReference type="Proteomes" id="UP001177003"/>
    </source>
</evidence>
<feature type="region of interest" description="Disordered" evidence="1">
    <location>
        <begin position="35"/>
        <end position="77"/>
    </location>
</feature>
<name>A0AA35Y910_LACSI</name>
<reference evidence="2" key="1">
    <citation type="submission" date="2023-04" db="EMBL/GenBank/DDBJ databases">
        <authorList>
            <person name="Vijverberg K."/>
            <person name="Xiong W."/>
            <person name="Schranz E."/>
        </authorList>
    </citation>
    <scope>NUCLEOTIDE SEQUENCE</scope>
</reference>
<dbReference type="EMBL" id="OX465086">
    <property type="protein sequence ID" value="CAI9262323.1"/>
    <property type="molecule type" value="Genomic_DNA"/>
</dbReference>